<proteinExistence type="predicted"/>
<dbReference type="Pfam" id="PF17963">
    <property type="entry name" value="Big_9"/>
    <property type="match status" value="3"/>
</dbReference>
<evidence type="ECO:0000256" key="1">
    <source>
        <dbReference type="SAM" id="MobiDB-lite"/>
    </source>
</evidence>
<dbReference type="RefSeq" id="WP_275227915.1">
    <property type="nucleotide sequence ID" value="NZ_JARESE010000020.1"/>
</dbReference>
<dbReference type="Gene3D" id="2.60.40.10">
    <property type="entry name" value="Immunoglobulins"/>
    <property type="match status" value="1"/>
</dbReference>
<dbReference type="Proteomes" id="UP001216253">
    <property type="component" value="Unassembled WGS sequence"/>
</dbReference>
<dbReference type="Gene3D" id="2.60.40.3440">
    <property type="match status" value="2"/>
</dbReference>
<organism evidence="3 4">
    <name type="scientific">Novosphingobium album</name>
    <name type="common">ex Liu et al. 2023</name>
    <dbReference type="NCBI Taxonomy" id="3031130"/>
    <lineage>
        <taxon>Bacteria</taxon>
        <taxon>Pseudomonadati</taxon>
        <taxon>Pseudomonadota</taxon>
        <taxon>Alphaproteobacteria</taxon>
        <taxon>Sphingomonadales</taxon>
        <taxon>Sphingomonadaceae</taxon>
        <taxon>Novosphingobium</taxon>
    </lineage>
</organism>
<dbReference type="InterPro" id="IPR015919">
    <property type="entry name" value="Cadherin-like_sf"/>
</dbReference>
<evidence type="ECO:0000259" key="2">
    <source>
        <dbReference type="PROSITE" id="PS50268"/>
    </source>
</evidence>
<dbReference type="InterPro" id="IPR010221">
    <property type="entry name" value="VCBS_dom"/>
</dbReference>
<evidence type="ECO:0000313" key="4">
    <source>
        <dbReference type="Proteomes" id="UP001216253"/>
    </source>
</evidence>
<name>A0ABT5WP84_9SPHN</name>
<sequence>MSTKVVSAPAKVAKPLVHKEKTAKPAEHAQPVQDDDAKIVGKEARATEETAKVILAQAEDGKEHHDARSETSMTSLAGDFSFAGALADAAATSGSLITQGNGVDSFGFAQSDDDGGPSGTILLVGAVALVGLGVAVLAGGGNGKDEVLNTAPVFGTAPTVTVAEDAAATPFTVTATDADGNALTYTATAGHGTIAGGTGGAFTYKPNANYNGAETITVTVNDGAGGTATQTINFTVSAVNDAPVAATESIAVTGNEDAAITVTPTITDVDDTTLTFTHTEALNGTVVVNANGTLTYTPDANYSGTDSFVVTGTDAAGAHVSQTVNVTVVELNDDAPVKGPDTTTAITVEQGDSAPFVIDFSDPDTPDNQLTATVSTQPAHGTIVDGAYVANDDYVGTDSFVITVTDGTHPVTYTVNVTVTEPTGPTELTIDVPPSGNPVTIDVGDDAYALTDDVDARTDVILTDFSDDDHIVVTGATADDYSFGTSPSDSHDLRITFNDGTNFTQIVIDDVLTNSGFVFDYDSAAAAVGFDFMTFA</sequence>
<comment type="caution">
    <text evidence="3">The sequence shown here is derived from an EMBL/GenBank/DDBJ whole genome shotgun (WGS) entry which is preliminary data.</text>
</comment>
<feature type="compositionally biased region" description="Basic and acidic residues" evidence="1">
    <location>
        <begin position="17"/>
        <end position="27"/>
    </location>
</feature>
<feature type="domain" description="Cadherin" evidence="2">
    <location>
        <begin position="154"/>
        <end position="276"/>
    </location>
</feature>
<dbReference type="PROSITE" id="PS50268">
    <property type="entry name" value="CADHERIN_2"/>
    <property type="match status" value="1"/>
</dbReference>
<dbReference type="InterPro" id="IPR006644">
    <property type="entry name" value="Cadg"/>
</dbReference>
<keyword evidence="4" id="KW-1185">Reference proteome</keyword>
<gene>
    <name evidence="3" type="ORF">PYV00_08825</name>
</gene>
<dbReference type="InterPro" id="IPR013783">
    <property type="entry name" value="Ig-like_fold"/>
</dbReference>
<evidence type="ECO:0000313" key="3">
    <source>
        <dbReference type="EMBL" id="MDE8651826.1"/>
    </source>
</evidence>
<protein>
    <submittedName>
        <fullName evidence="3">Tandem-95 repeat protein</fullName>
    </submittedName>
</protein>
<dbReference type="NCBIfam" id="TIGR01965">
    <property type="entry name" value="VCBS_repeat"/>
    <property type="match status" value="1"/>
</dbReference>
<dbReference type="SMART" id="SM00736">
    <property type="entry name" value="CADG"/>
    <property type="match status" value="1"/>
</dbReference>
<feature type="region of interest" description="Disordered" evidence="1">
    <location>
        <begin position="1"/>
        <end position="38"/>
    </location>
</feature>
<reference evidence="3 4" key="1">
    <citation type="submission" date="2023-03" db="EMBL/GenBank/DDBJ databases">
        <title>NovoSphingobium album sp. nov. isolated from polycyclic aromatic hydrocarbons- and heavy-metal polluted soil.</title>
        <authorList>
            <person name="Liu Z."/>
            <person name="Wang K."/>
        </authorList>
    </citation>
    <scope>NUCLEOTIDE SEQUENCE [LARGE SCALE GENOMIC DNA]</scope>
    <source>
        <strain evidence="3 4">H3SJ31-1</strain>
    </source>
</reference>
<dbReference type="SUPFAM" id="SSF49313">
    <property type="entry name" value="Cadherin-like"/>
    <property type="match status" value="2"/>
</dbReference>
<dbReference type="EMBL" id="JARESE010000020">
    <property type="protein sequence ID" value="MDE8651826.1"/>
    <property type="molecule type" value="Genomic_DNA"/>
</dbReference>
<dbReference type="InterPro" id="IPR002126">
    <property type="entry name" value="Cadherin-like_dom"/>
</dbReference>
<accession>A0ABT5WP84</accession>
<dbReference type="NCBIfam" id="NF012211">
    <property type="entry name" value="tand_rpt_95"/>
    <property type="match status" value="2"/>
</dbReference>